<name>A0ABS2FJF8_9CLOT</name>
<evidence type="ECO:0000313" key="2">
    <source>
        <dbReference type="EMBL" id="MBM6820329.1"/>
    </source>
</evidence>
<sequence>MMHKEIKEGKKTVAIIISLLTITVALYIYQFSKMTFGKNITEELGVEVILVVLTLMVLIKETKKCKMAYKYCVISDKLIINKINSRVEENVESLKIKDIIYIGDRANVPKEYSKYKCSRHYIRKFDKNKKFLCIYKKHGKIYKFIFEPSDTLVARIKHSI</sequence>
<evidence type="ECO:0000313" key="3">
    <source>
        <dbReference type="Proteomes" id="UP000767334"/>
    </source>
</evidence>
<evidence type="ECO:0008006" key="4">
    <source>
        <dbReference type="Google" id="ProtNLM"/>
    </source>
</evidence>
<comment type="caution">
    <text evidence="2">The sequence shown here is derived from an EMBL/GenBank/DDBJ whole genome shotgun (WGS) entry which is preliminary data.</text>
</comment>
<protein>
    <recommendedName>
        <fullName evidence="4">Lipoprotein</fullName>
    </recommendedName>
</protein>
<feature type="transmembrane region" description="Helical" evidence="1">
    <location>
        <begin position="12"/>
        <end position="32"/>
    </location>
</feature>
<dbReference type="EMBL" id="JACJLL010000104">
    <property type="protein sequence ID" value="MBM6820329.1"/>
    <property type="molecule type" value="Genomic_DNA"/>
</dbReference>
<keyword evidence="1" id="KW-1133">Transmembrane helix</keyword>
<dbReference type="Proteomes" id="UP000767334">
    <property type="component" value="Unassembled WGS sequence"/>
</dbReference>
<proteinExistence type="predicted"/>
<dbReference type="RefSeq" id="WP_148324935.1">
    <property type="nucleotide sequence ID" value="NZ_JACJLL010000104.1"/>
</dbReference>
<gene>
    <name evidence="2" type="ORF">H6A19_13480</name>
</gene>
<keyword evidence="1" id="KW-0472">Membrane</keyword>
<keyword evidence="3" id="KW-1185">Reference proteome</keyword>
<accession>A0ABS2FJF8</accession>
<keyword evidence="1" id="KW-0812">Transmembrane</keyword>
<evidence type="ECO:0000256" key="1">
    <source>
        <dbReference type="SAM" id="Phobius"/>
    </source>
</evidence>
<organism evidence="2 3">
    <name type="scientific">Clostridium saudiense</name>
    <dbReference type="NCBI Taxonomy" id="1414720"/>
    <lineage>
        <taxon>Bacteria</taxon>
        <taxon>Bacillati</taxon>
        <taxon>Bacillota</taxon>
        <taxon>Clostridia</taxon>
        <taxon>Eubacteriales</taxon>
        <taxon>Clostridiaceae</taxon>
        <taxon>Clostridium</taxon>
    </lineage>
</organism>
<reference evidence="2 3" key="1">
    <citation type="journal article" date="2021" name="Sci. Rep.">
        <title>The distribution of antibiotic resistance genes in chicken gut microbiota commensals.</title>
        <authorList>
            <person name="Juricova H."/>
            <person name="Matiasovicova J."/>
            <person name="Kubasova T."/>
            <person name="Cejkova D."/>
            <person name="Rychlik I."/>
        </authorList>
    </citation>
    <scope>NUCLEOTIDE SEQUENCE [LARGE SCALE GENOMIC DNA]</scope>
    <source>
        <strain evidence="2 3">An435</strain>
    </source>
</reference>
<feature type="transmembrane region" description="Helical" evidence="1">
    <location>
        <begin position="44"/>
        <end position="60"/>
    </location>
</feature>